<organism evidence="2 3">
    <name type="scientific">Spirulina subsalsa FACHB-351</name>
    <dbReference type="NCBI Taxonomy" id="234711"/>
    <lineage>
        <taxon>Bacteria</taxon>
        <taxon>Bacillati</taxon>
        <taxon>Cyanobacteriota</taxon>
        <taxon>Cyanophyceae</taxon>
        <taxon>Spirulinales</taxon>
        <taxon>Spirulinaceae</taxon>
        <taxon>Spirulina</taxon>
    </lineage>
</organism>
<dbReference type="Pfam" id="PF22741">
    <property type="entry name" value="PTP-NADK"/>
    <property type="match status" value="1"/>
</dbReference>
<reference evidence="2 3" key="1">
    <citation type="submission" date="2021-08" db="EMBL/GenBank/DDBJ databases">
        <title>Draft genome sequence of Spirulina subsalsa with high tolerance to salinity and hype-accumulation of phycocyanin.</title>
        <authorList>
            <person name="Pei H."/>
            <person name="Jiang L."/>
        </authorList>
    </citation>
    <scope>NUCLEOTIDE SEQUENCE [LARGE SCALE GENOMIC DNA]</scope>
    <source>
        <strain evidence="2 3">FACHB-351</strain>
    </source>
</reference>
<dbReference type="RefSeq" id="WP_265264711.1">
    <property type="nucleotide sequence ID" value="NZ_JAIHOM010000049.1"/>
</dbReference>
<comment type="caution">
    <text evidence="2">The sequence shown here is derived from an EMBL/GenBank/DDBJ whole genome shotgun (WGS) entry which is preliminary data.</text>
</comment>
<dbReference type="EMBL" id="JAIHOM010000049">
    <property type="protein sequence ID" value="MCW6036890.1"/>
    <property type="molecule type" value="Genomic_DNA"/>
</dbReference>
<evidence type="ECO:0000313" key="3">
    <source>
        <dbReference type="Proteomes" id="UP001526426"/>
    </source>
</evidence>
<feature type="domain" description="DSP-PTPase phosphatase fused to NAD+ Kinase" evidence="1">
    <location>
        <begin position="17"/>
        <end position="120"/>
    </location>
</feature>
<gene>
    <name evidence="2" type="ORF">K4A83_11535</name>
</gene>
<proteinExistence type="predicted"/>
<dbReference type="Proteomes" id="UP001526426">
    <property type="component" value="Unassembled WGS sequence"/>
</dbReference>
<accession>A0ABT3L5V1</accession>
<dbReference type="Gene3D" id="3.90.190.10">
    <property type="entry name" value="Protein tyrosine phosphatase superfamily"/>
    <property type="match status" value="1"/>
</dbReference>
<evidence type="ECO:0000259" key="1">
    <source>
        <dbReference type="Pfam" id="PF22741"/>
    </source>
</evidence>
<dbReference type="SUPFAM" id="SSF52799">
    <property type="entry name" value="(Phosphotyrosine protein) phosphatases II"/>
    <property type="match status" value="1"/>
</dbReference>
<protein>
    <submittedName>
        <fullName evidence="2">Protein tyrosine phosphatase family protein</fullName>
    </submittedName>
</protein>
<dbReference type="InterPro" id="IPR029021">
    <property type="entry name" value="Prot-tyrosine_phosphatase-like"/>
</dbReference>
<name>A0ABT3L5V1_9CYAN</name>
<keyword evidence="3" id="KW-1185">Reference proteome</keyword>
<dbReference type="CDD" id="cd14503">
    <property type="entry name" value="PTP-bact"/>
    <property type="match status" value="1"/>
</dbReference>
<sequence>MIHTIPHYLAISPTLATSGQPRAEHFTWIQQAGYKTVINLAPVDSGYSLINEADLVTEQGMDYVYIPVIWENPTLENFATFVQAIEARKEQKKWVHCAMNMRVSAFIYLYNCLYNKMSEAEAKIKLETIWTPNKVWQNYINNVFQKGI</sequence>
<evidence type="ECO:0000313" key="2">
    <source>
        <dbReference type="EMBL" id="MCW6036890.1"/>
    </source>
</evidence>
<dbReference type="InterPro" id="IPR055214">
    <property type="entry name" value="PTP-NADK"/>
</dbReference>